<keyword evidence="4 10" id="KW-0032">Aminotransferase</keyword>
<proteinExistence type="inferred from homology"/>
<dbReference type="Gene3D" id="3.90.1150.10">
    <property type="entry name" value="Aspartate Aminotransferase, domain 1"/>
    <property type="match status" value="1"/>
</dbReference>
<evidence type="ECO:0000256" key="8">
    <source>
        <dbReference type="ARBA" id="ARBA00073894"/>
    </source>
</evidence>
<dbReference type="SUPFAM" id="SSF53383">
    <property type="entry name" value="PLP-dependent transferases"/>
    <property type="match status" value="1"/>
</dbReference>
<dbReference type="PROSITE" id="PS00600">
    <property type="entry name" value="AA_TRANSFER_CLASS_3"/>
    <property type="match status" value="1"/>
</dbReference>
<name>F2L3R8_THEU7</name>
<dbReference type="InterPro" id="IPR049704">
    <property type="entry name" value="Aminotrans_3_PPA_site"/>
</dbReference>
<reference evidence="10 11" key="1">
    <citation type="journal article" date="2011" name="J. Bacteriol.">
        <title>Complete genome sequence of the thermoacidophilic crenarchaeon Thermoproteus uzoniensis 768-20.</title>
        <authorList>
            <person name="Mardanov A.V."/>
            <person name="Gumerov V.M."/>
            <person name="Beletsky A.V."/>
            <person name="Prokofeva M.I."/>
            <person name="Bonch-Osmolovskaya E.A."/>
            <person name="Ravin N.V."/>
            <person name="Skryabin K.G."/>
        </authorList>
    </citation>
    <scope>NUCLEOTIDE SEQUENCE [LARGE SCALE GENOMIC DNA]</scope>
    <source>
        <strain evidence="10 11">768-20</strain>
    </source>
</reference>
<gene>
    <name evidence="10" type="ordered locus">TUZN_0558</name>
</gene>
<dbReference type="OrthoDB" id="6534at2157"/>
<evidence type="ECO:0000256" key="3">
    <source>
        <dbReference type="ARBA" id="ARBA00012924"/>
    </source>
</evidence>
<dbReference type="GO" id="GO:0042802">
    <property type="term" value="F:identical protein binding"/>
    <property type="evidence" value="ECO:0007669"/>
    <property type="project" value="TreeGrafter"/>
</dbReference>
<evidence type="ECO:0000256" key="4">
    <source>
        <dbReference type="ARBA" id="ARBA00022576"/>
    </source>
</evidence>
<dbReference type="GO" id="GO:0004587">
    <property type="term" value="F:ornithine aminotransferase activity"/>
    <property type="evidence" value="ECO:0007669"/>
    <property type="project" value="UniProtKB-EC"/>
</dbReference>
<reference key="2">
    <citation type="submission" date="2011-03" db="EMBL/GenBank/DDBJ databases">
        <title>Complete genome sequence of the thermoacidophilic crenarchaeon Thermoproteus uzoniensis 768-20.</title>
        <authorList>
            <person name="Mardanov A.V."/>
            <person name="Gumerov V.M."/>
            <person name="Beletsky A.V."/>
            <person name="Prokofeva M.I."/>
            <person name="Bonch-Osmolovskaya E.A."/>
            <person name="Ravin N.V."/>
            <person name="Skryabin K.G."/>
        </authorList>
    </citation>
    <scope>NUCLEOTIDE SEQUENCE</scope>
    <source>
        <strain>768-20</strain>
    </source>
</reference>
<keyword evidence="6 9" id="KW-0663">Pyridoxal phosphate</keyword>
<dbReference type="Proteomes" id="UP000008138">
    <property type="component" value="Chromosome"/>
</dbReference>
<protein>
    <recommendedName>
        <fullName evidence="8">Ornithine aminotransferase</fullName>
        <ecNumber evidence="3">2.6.1.13</ecNumber>
    </recommendedName>
</protein>
<evidence type="ECO:0000256" key="1">
    <source>
        <dbReference type="ARBA" id="ARBA00001933"/>
    </source>
</evidence>
<evidence type="ECO:0000313" key="10">
    <source>
        <dbReference type="EMBL" id="AEA12052.1"/>
    </source>
</evidence>
<dbReference type="PIRSF" id="PIRSF000521">
    <property type="entry name" value="Transaminase_4ab_Lys_Orn"/>
    <property type="match status" value="1"/>
</dbReference>
<dbReference type="KEGG" id="tuz:TUZN_0558"/>
<keyword evidence="5" id="KW-0808">Transferase</keyword>
<organism evidence="10 11">
    <name type="scientific">Thermoproteus uzoniensis (strain 768-20)</name>
    <dbReference type="NCBI Taxonomy" id="999630"/>
    <lineage>
        <taxon>Archaea</taxon>
        <taxon>Thermoproteota</taxon>
        <taxon>Thermoprotei</taxon>
        <taxon>Thermoproteales</taxon>
        <taxon>Thermoproteaceae</taxon>
        <taxon>Thermoproteus</taxon>
    </lineage>
</organism>
<dbReference type="CDD" id="cd00610">
    <property type="entry name" value="OAT_like"/>
    <property type="match status" value="1"/>
</dbReference>
<evidence type="ECO:0000256" key="7">
    <source>
        <dbReference type="ARBA" id="ARBA00052899"/>
    </source>
</evidence>
<evidence type="ECO:0000256" key="9">
    <source>
        <dbReference type="RuleBase" id="RU003560"/>
    </source>
</evidence>
<dbReference type="AlphaFoldDB" id="F2L3R8"/>
<dbReference type="InterPro" id="IPR015421">
    <property type="entry name" value="PyrdxlP-dep_Trfase_major"/>
</dbReference>
<dbReference type="Pfam" id="PF00202">
    <property type="entry name" value="Aminotran_3"/>
    <property type="match status" value="1"/>
</dbReference>
<accession>F2L3R8</accession>
<dbReference type="eggNOG" id="arCOG00915">
    <property type="taxonomic scope" value="Archaea"/>
</dbReference>
<dbReference type="GO" id="GO:0030170">
    <property type="term" value="F:pyridoxal phosphate binding"/>
    <property type="evidence" value="ECO:0007669"/>
    <property type="project" value="InterPro"/>
</dbReference>
<dbReference type="STRING" id="999630.TUZN_0558"/>
<dbReference type="Gene3D" id="3.40.640.10">
    <property type="entry name" value="Type I PLP-dependent aspartate aminotransferase-like (Major domain)"/>
    <property type="match status" value="1"/>
</dbReference>
<dbReference type="PANTHER" id="PTHR11986:SF58">
    <property type="entry name" value="LEUCINE_METHIONINE RACEMASE"/>
    <property type="match status" value="1"/>
</dbReference>
<evidence type="ECO:0000313" key="11">
    <source>
        <dbReference type="Proteomes" id="UP000008138"/>
    </source>
</evidence>
<dbReference type="InterPro" id="IPR005814">
    <property type="entry name" value="Aminotrans_3"/>
</dbReference>
<dbReference type="PANTHER" id="PTHR11986">
    <property type="entry name" value="AMINOTRANSFERASE CLASS III"/>
    <property type="match status" value="1"/>
</dbReference>
<dbReference type="InterPro" id="IPR050103">
    <property type="entry name" value="Class-III_PLP-dep_AT"/>
</dbReference>
<dbReference type="EMBL" id="CP002590">
    <property type="protein sequence ID" value="AEA12052.1"/>
    <property type="molecule type" value="Genomic_DNA"/>
</dbReference>
<evidence type="ECO:0000256" key="2">
    <source>
        <dbReference type="ARBA" id="ARBA00008954"/>
    </source>
</evidence>
<comment type="similarity">
    <text evidence="2 9">Belongs to the class-III pyridoxal-phosphate-dependent aminotransferase family.</text>
</comment>
<comment type="catalytic activity">
    <reaction evidence="7">
        <text>L-ornithine + 2-oxoglutarate = L-glutamate 5-semialdehyde + L-glutamate</text>
        <dbReference type="Rhea" id="RHEA:25160"/>
        <dbReference type="ChEBI" id="CHEBI:16810"/>
        <dbReference type="ChEBI" id="CHEBI:29985"/>
        <dbReference type="ChEBI" id="CHEBI:46911"/>
        <dbReference type="ChEBI" id="CHEBI:58066"/>
        <dbReference type="EC" id="2.6.1.13"/>
    </reaction>
</comment>
<dbReference type="InterPro" id="IPR015424">
    <property type="entry name" value="PyrdxlP-dep_Trfase"/>
</dbReference>
<dbReference type="EC" id="2.6.1.13" evidence="3"/>
<sequence>MPPKWHWPQIDPDKVPAMRVEPPGPKALEVIRRDEAVLMQSFVRWYPLVIARGYGPVVEDVDGNLYIDYNAGIAVTATGHAHPKVVEAIRRQSELFLHYSLTDFYYEIAVRLAEKLVSIAPISGQKKVFFTNSGTESIEGLVKIARGYFKGQRPYIIAFYGAFHGRTYASMSLTASKPVHRKYFSPMMPNVVHVPYPHPVHCPFKAKDPEECGQYALEFIEEWVFKRLVSPDEVAAVLIEPIQGEGGYVVPPRGFMQGLRKITREHGILLAVDEVQTGFGRTGRWFAVEHFGVEPDLIATAKAIASGLPMGAIIGRADVMSLPKGAHANTFGGNPVAAAASLATIDVIEEEGLLEHAARLGDEIKKALAEELKGRHDVRGLGLMIGVELLDEGRKPAKYLDEVLLKSFKRGLAVIGAGLSTVRIAPPLVIPERMAMRGVEILLDVLKAY</sequence>
<comment type="cofactor">
    <cofactor evidence="1">
        <name>pyridoxal 5'-phosphate</name>
        <dbReference type="ChEBI" id="CHEBI:597326"/>
    </cofactor>
</comment>
<dbReference type="NCBIfam" id="NF004426">
    <property type="entry name" value="PRK05769.1"/>
    <property type="match status" value="1"/>
</dbReference>
<evidence type="ECO:0000256" key="6">
    <source>
        <dbReference type="ARBA" id="ARBA00022898"/>
    </source>
</evidence>
<keyword evidence="11" id="KW-1185">Reference proteome</keyword>
<evidence type="ECO:0000256" key="5">
    <source>
        <dbReference type="ARBA" id="ARBA00022679"/>
    </source>
</evidence>
<dbReference type="RefSeq" id="WP_013679388.1">
    <property type="nucleotide sequence ID" value="NC_015315.1"/>
</dbReference>
<dbReference type="InterPro" id="IPR015422">
    <property type="entry name" value="PyrdxlP-dep_Trfase_small"/>
</dbReference>
<dbReference type="GeneID" id="10360101"/>
<dbReference type="HOGENOM" id="CLU_016922_10_0_2"/>
<dbReference type="FunFam" id="3.40.640.10:FF:000013">
    <property type="entry name" value="4-aminobutyrate aminotransferase"/>
    <property type="match status" value="1"/>
</dbReference>